<dbReference type="Proteomes" id="UP000805418">
    <property type="component" value="Chromosome 4"/>
</dbReference>
<evidence type="ECO:0000313" key="1">
    <source>
        <dbReference type="Ensembl" id="ENSCAFP00845016231.1"/>
    </source>
</evidence>
<reference evidence="1" key="1">
    <citation type="submission" date="2020-03" db="EMBL/GenBank/DDBJ databases">
        <title>Long-read based genome assembly of a Labrador retriever dog.</title>
        <authorList>
            <person name="Eory L."/>
            <person name="Zhang W."/>
            <person name="Schoenebeck J."/>
        </authorList>
    </citation>
    <scope>NUCLEOTIDE SEQUENCE [LARGE SCALE GENOMIC DNA]</scope>
    <source>
        <strain evidence="1">Labrador retriever</strain>
    </source>
</reference>
<protein>
    <submittedName>
        <fullName evidence="1">Uncharacterized protein</fullName>
    </submittedName>
</protein>
<sequence>MSPAGLVARAAVKCSRILAGSRWAFLGAICTPSYEEMVAVNSYFPMPPGPAPGSTPGLVTGLDGKGMNPPAYYTQPVFIYWPPWAFLGMVSNRKAVLALVLRLSWPADS</sequence>
<dbReference type="Ensembl" id="ENSCAFT00845020697.1">
    <property type="protein sequence ID" value="ENSCAFP00845016231.1"/>
    <property type="gene ID" value="ENSCAFG00845011675.1"/>
</dbReference>
<organism evidence="1 2">
    <name type="scientific">Canis lupus familiaris</name>
    <name type="common">Dog</name>
    <name type="synonym">Canis familiaris</name>
    <dbReference type="NCBI Taxonomy" id="9615"/>
    <lineage>
        <taxon>Eukaryota</taxon>
        <taxon>Metazoa</taxon>
        <taxon>Chordata</taxon>
        <taxon>Craniata</taxon>
        <taxon>Vertebrata</taxon>
        <taxon>Euteleostomi</taxon>
        <taxon>Mammalia</taxon>
        <taxon>Eutheria</taxon>
        <taxon>Laurasiatheria</taxon>
        <taxon>Carnivora</taxon>
        <taxon>Caniformia</taxon>
        <taxon>Canidae</taxon>
        <taxon>Canis</taxon>
    </lineage>
</organism>
<dbReference type="AlphaFoldDB" id="A0A8I3N8W0"/>
<proteinExistence type="predicted"/>
<accession>A0A8I3N8W0</accession>
<name>A0A8I3N8W0_CANLF</name>
<keyword evidence="2" id="KW-1185">Reference proteome</keyword>
<evidence type="ECO:0000313" key="2">
    <source>
        <dbReference type="Proteomes" id="UP000805418"/>
    </source>
</evidence>
<reference evidence="1" key="3">
    <citation type="submission" date="2025-09" db="UniProtKB">
        <authorList>
            <consortium name="Ensembl"/>
        </authorList>
    </citation>
    <scope>IDENTIFICATION</scope>
    <source>
        <strain evidence="1">Boxer</strain>
    </source>
</reference>
<dbReference type="GeneTree" id="ENSGT00940000168993"/>
<dbReference type="OrthoDB" id="4713066at2759"/>
<reference evidence="1" key="2">
    <citation type="submission" date="2025-08" db="UniProtKB">
        <authorList>
            <consortium name="Ensembl"/>
        </authorList>
    </citation>
    <scope>IDENTIFICATION</scope>
    <source>
        <strain evidence="1">Boxer</strain>
    </source>
</reference>